<proteinExistence type="predicted"/>
<dbReference type="AlphaFoldDB" id="A0A1J9U2U9"/>
<comment type="caution">
    <text evidence="1">The sequence shown here is derived from an EMBL/GenBank/DDBJ whole genome shotgun (WGS) entry which is preliminary data.</text>
</comment>
<name>A0A1J9U2U9_9BACI</name>
<gene>
    <name evidence="1" type="ORF">BAU28_18975</name>
</gene>
<evidence type="ECO:0000313" key="2">
    <source>
        <dbReference type="Proteomes" id="UP000182788"/>
    </source>
</evidence>
<dbReference type="Proteomes" id="UP000182788">
    <property type="component" value="Unassembled WGS sequence"/>
</dbReference>
<dbReference type="EMBL" id="MAOI01000133">
    <property type="protein sequence ID" value="OJD73080.1"/>
    <property type="molecule type" value="Genomic_DNA"/>
</dbReference>
<protein>
    <submittedName>
        <fullName evidence="1">Uncharacterized protein</fullName>
    </submittedName>
</protein>
<reference evidence="1 2" key="1">
    <citation type="submission" date="2016-06" db="EMBL/GenBank/DDBJ databases">
        <title>First insights into the genetic diversity and population structure of in the Bacillus cereus group bacteria from diverse marine environments.</title>
        <authorList>
            <person name="Liu Y."/>
            <person name="Lai Q."/>
            <person name="Shao Z."/>
        </authorList>
    </citation>
    <scope>NUCLEOTIDE SEQUENCE [LARGE SCALE GENOMIC DNA]</scope>
    <source>
        <strain evidence="1 2">NH24A2</strain>
    </source>
</reference>
<accession>A0A1J9U2U9</accession>
<organism evidence="1 2">
    <name type="scientific">Bacillus paramycoides</name>
    <dbReference type="NCBI Taxonomy" id="2026194"/>
    <lineage>
        <taxon>Bacteria</taxon>
        <taxon>Bacillati</taxon>
        <taxon>Bacillota</taxon>
        <taxon>Bacilli</taxon>
        <taxon>Bacillales</taxon>
        <taxon>Bacillaceae</taxon>
        <taxon>Bacillus</taxon>
        <taxon>Bacillus cereus group</taxon>
    </lineage>
</organism>
<evidence type="ECO:0000313" key="1">
    <source>
        <dbReference type="EMBL" id="OJD73080.1"/>
    </source>
</evidence>
<sequence length="62" mass="7368">MLDYPILQLSGANVQQRVPKMIKHFYIQYNVQEIDFSLVEIYLAYSGHIFLRITEEYIENAT</sequence>